<dbReference type="NCBIfam" id="TIGR01617">
    <property type="entry name" value="arsC_related"/>
    <property type="match status" value="1"/>
</dbReference>
<sequence>MLIIYGIKNCSTMKKAFTALEQKNLPYQFHDYKKQGIGAEKLQYWLTLVDANLLLNKKGTTWRKLDDEQQAYALANPQQLIETLIAHPSMIKRPVLEHAKGLLVGFDDIAYQQLSQ</sequence>
<accession>A0A1E7QWS0</accession>
<dbReference type="InterPro" id="IPR006660">
    <property type="entry name" value="Arsenate_reductase-like"/>
</dbReference>
<comment type="caution">
    <text evidence="3">The sequence shown here is derived from an EMBL/GenBank/DDBJ whole genome shotgun (WGS) entry which is preliminary data.</text>
</comment>
<evidence type="ECO:0000313" key="4">
    <source>
        <dbReference type="Proteomes" id="UP000185895"/>
    </source>
</evidence>
<dbReference type="PROSITE" id="PS51353">
    <property type="entry name" value="ARSC"/>
    <property type="match status" value="1"/>
</dbReference>
<dbReference type="Proteomes" id="UP000185895">
    <property type="component" value="Unassembled WGS sequence"/>
</dbReference>
<dbReference type="EMBL" id="MKKK01000074">
    <property type="protein sequence ID" value="OEY91471.1"/>
    <property type="molecule type" value="Genomic_DNA"/>
</dbReference>
<evidence type="ECO:0000256" key="2">
    <source>
        <dbReference type="PROSITE-ProRule" id="PRU01282"/>
    </source>
</evidence>
<dbReference type="PANTHER" id="PTHR30041:SF8">
    <property type="entry name" value="PROTEIN YFFB"/>
    <property type="match status" value="1"/>
</dbReference>
<dbReference type="SUPFAM" id="SSF52833">
    <property type="entry name" value="Thioredoxin-like"/>
    <property type="match status" value="1"/>
</dbReference>
<gene>
    <name evidence="3" type="ORF">BJI46_06975</name>
</gene>
<evidence type="ECO:0000256" key="1">
    <source>
        <dbReference type="ARBA" id="ARBA00007198"/>
    </source>
</evidence>
<evidence type="ECO:0000313" key="3">
    <source>
        <dbReference type="EMBL" id="OEY91471.1"/>
    </source>
</evidence>
<protein>
    <submittedName>
        <fullName evidence="3">Arsenate reductase</fullName>
    </submittedName>
</protein>
<dbReference type="OrthoDB" id="9803749at2"/>
<comment type="similarity">
    <text evidence="1 2">Belongs to the ArsC family.</text>
</comment>
<organism evidence="3 4">
    <name type="scientific">Acinetobacter qingfengensis</name>
    <dbReference type="NCBI Taxonomy" id="1262585"/>
    <lineage>
        <taxon>Bacteria</taxon>
        <taxon>Pseudomonadati</taxon>
        <taxon>Pseudomonadota</taxon>
        <taxon>Gammaproteobacteria</taxon>
        <taxon>Moraxellales</taxon>
        <taxon>Moraxellaceae</taxon>
        <taxon>Acinetobacter</taxon>
    </lineage>
</organism>
<dbReference type="InterPro" id="IPR036249">
    <property type="entry name" value="Thioredoxin-like_sf"/>
</dbReference>
<reference evidence="3 4" key="1">
    <citation type="submission" date="2016-09" db="EMBL/GenBank/DDBJ databases">
        <authorList>
            <person name="Capua I."/>
            <person name="De Benedictis P."/>
            <person name="Joannis T."/>
            <person name="Lombin L.H."/>
            <person name="Cattoli G."/>
        </authorList>
    </citation>
    <scope>NUCLEOTIDE SEQUENCE [LARGE SCALE GENOMIC DNA]</scope>
    <source>
        <strain evidence="3 4">ANC 4671</strain>
    </source>
</reference>
<dbReference type="RefSeq" id="WP_070071086.1">
    <property type="nucleotide sequence ID" value="NZ_MKKK01000074.1"/>
</dbReference>
<dbReference type="InterPro" id="IPR006504">
    <property type="entry name" value="Tscrpt_reg_Spx/MgsR"/>
</dbReference>
<name>A0A1E7QWS0_9GAMM</name>
<dbReference type="Gene3D" id="3.40.30.10">
    <property type="entry name" value="Glutaredoxin"/>
    <property type="match status" value="1"/>
</dbReference>
<dbReference type="CDD" id="cd03035">
    <property type="entry name" value="ArsC_Yffb"/>
    <property type="match status" value="1"/>
</dbReference>
<proteinExistence type="inferred from homology"/>
<dbReference type="STRING" id="1262585.BJI46_06975"/>
<dbReference type="AlphaFoldDB" id="A0A1E7QWS0"/>
<keyword evidence="4" id="KW-1185">Reference proteome</keyword>
<dbReference type="PANTHER" id="PTHR30041">
    <property type="entry name" value="ARSENATE REDUCTASE"/>
    <property type="match status" value="1"/>
</dbReference>
<dbReference type="Pfam" id="PF03960">
    <property type="entry name" value="ArsC"/>
    <property type="match status" value="1"/>
</dbReference>